<dbReference type="PANTHER" id="PTHR42760:SF115">
    <property type="entry name" value="3-OXOACYL-[ACYL-CARRIER-PROTEIN] REDUCTASE FABG"/>
    <property type="match status" value="1"/>
</dbReference>
<dbReference type="GO" id="GO:0016616">
    <property type="term" value="F:oxidoreductase activity, acting on the CH-OH group of donors, NAD or NADP as acceptor"/>
    <property type="evidence" value="ECO:0007669"/>
    <property type="project" value="TreeGrafter"/>
</dbReference>
<evidence type="ECO:0000313" key="4">
    <source>
        <dbReference type="Proteomes" id="UP000787472"/>
    </source>
</evidence>
<dbReference type="AlphaFoldDB" id="A0A9E5MME1"/>
<dbReference type="PANTHER" id="PTHR42760">
    <property type="entry name" value="SHORT-CHAIN DEHYDROGENASES/REDUCTASES FAMILY MEMBER"/>
    <property type="match status" value="1"/>
</dbReference>
<dbReference type="PROSITE" id="PS51318">
    <property type="entry name" value="TAT"/>
    <property type="match status" value="1"/>
</dbReference>
<comment type="similarity">
    <text evidence="1">Belongs to the short-chain dehydrogenases/reductases (SDR) family.</text>
</comment>
<dbReference type="EMBL" id="JAAONZ010000007">
    <property type="protein sequence ID" value="NHO66140.1"/>
    <property type="molecule type" value="Genomic_DNA"/>
</dbReference>
<dbReference type="Proteomes" id="UP000787472">
    <property type="component" value="Unassembled WGS sequence"/>
</dbReference>
<dbReference type="PRINTS" id="PR00081">
    <property type="entry name" value="GDHRDH"/>
</dbReference>
<dbReference type="RefSeq" id="WP_167186408.1">
    <property type="nucleotide sequence ID" value="NZ_JAAONZ010000007.1"/>
</dbReference>
<dbReference type="FunFam" id="3.40.50.720:FF:000084">
    <property type="entry name" value="Short-chain dehydrogenase reductase"/>
    <property type="match status" value="2"/>
</dbReference>
<evidence type="ECO:0000313" key="3">
    <source>
        <dbReference type="EMBL" id="NHO66140.1"/>
    </source>
</evidence>
<evidence type="ECO:0000256" key="2">
    <source>
        <dbReference type="ARBA" id="ARBA00023002"/>
    </source>
</evidence>
<dbReference type="InterPro" id="IPR036291">
    <property type="entry name" value="NAD(P)-bd_dom_sf"/>
</dbReference>
<organism evidence="3 4">
    <name type="scientific">Pseudomaricurvus hydrocarbonicus</name>
    <dbReference type="NCBI Taxonomy" id="1470433"/>
    <lineage>
        <taxon>Bacteria</taxon>
        <taxon>Pseudomonadati</taxon>
        <taxon>Pseudomonadota</taxon>
        <taxon>Gammaproteobacteria</taxon>
        <taxon>Cellvibrionales</taxon>
        <taxon>Cellvibrionaceae</taxon>
        <taxon>Pseudomaricurvus</taxon>
    </lineage>
</organism>
<dbReference type="InterPro" id="IPR006311">
    <property type="entry name" value="TAT_signal"/>
</dbReference>
<dbReference type="PROSITE" id="PS00061">
    <property type="entry name" value="ADH_SHORT"/>
    <property type="match status" value="2"/>
</dbReference>
<dbReference type="InterPro" id="IPR020904">
    <property type="entry name" value="Sc_DH/Rdtase_CS"/>
</dbReference>
<keyword evidence="2" id="KW-0560">Oxidoreductase</keyword>
<keyword evidence="4" id="KW-1185">Reference proteome</keyword>
<dbReference type="CDD" id="cd05233">
    <property type="entry name" value="SDR_c"/>
    <property type="match status" value="2"/>
</dbReference>
<dbReference type="SUPFAM" id="SSF51735">
    <property type="entry name" value="NAD(P)-binding Rossmann-fold domains"/>
    <property type="match status" value="2"/>
</dbReference>
<gene>
    <name evidence="3" type="ORF">G8770_11340</name>
</gene>
<name>A0A9E5MME1_9GAMM</name>
<evidence type="ECO:0000256" key="1">
    <source>
        <dbReference type="ARBA" id="ARBA00006484"/>
    </source>
</evidence>
<accession>A0A9E5MME1</accession>
<proteinExistence type="inferred from homology"/>
<protein>
    <submittedName>
        <fullName evidence="3">SDR family oxidoreductase</fullName>
    </submittedName>
</protein>
<dbReference type="InterPro" id="IPR002347">
    <property type="entry name" value="SDR_fam"/>
</dbReference>
<dbReference type="Pfam" id="PF13561">
    <property type="entry name" value="adh_short_C2"/>
    <property type="match status" value="2"/>
</dbReference>
<comment type="caution">
    <text evidence="3">The sequence shown here is derived from an EMBL/GenBank/DDBJ whole genome shotgun (WGS) entry which is preliminary data.</text>
</comment>
<dbReference type="Gene3D" id="3.40.50.720">
    <property type="entry name" value="NAD(P)-binding Rossmann-like Domain"/>
    <property type="match status" value="2"/>
</dbReference>
<dbReference type="PRINTS" id="PR00080">
    <property type="entry name" value="SDRFAMILY"/>
</dbReference>
<reference evidence="3" key="1">
    <citation type="submission" date="2020-03" db="EMBL/GenBank/DDBJ databases">
        <authorList>
            <person name="Guo F."/>
        </authorList>
    </citation>
    <scope>NUCLEOTIDE SEQUENCE</scope>
    <source>
        <strain evidence="3">JCM 30134</strain>
    </source>
</reference>
<sequence>MTSISRRVVLITGAASGIGLAAARAFSQAEDSVILSDIDGSLAIKQAEKLGPSHMGIKLDVAQESSVNDAIAAILSRYGRIDVLINNAGIVDPKGTPAINKDLNEVEHILRVNLEGCYTMARVVGQSMLQRGQGVIVNVASMAGVMAIPGRTAYSMSKGAVLGFTRALACEWAAKGIRVNAVLPGYVATEIVRSLVENQQVETRQVNRRIPLGRMAEPEEIAEPIVWAASNTYLTGSQITVDGGYHAYGGSGPASMETAPSPQIQTPSIVVVTGGAKGIGAAVARHYSEAGAQVIVLDNDPNALSTIPDSQIGMLLDVTNPVAIEQTFTTIANRFKTIDILVNNAAVADPFIATAEQTLTQFQAGIAVNLVAPFSVAQAAARIMMNHSGGAIINLASIAAFGGLPKRNSYCAAKNGVVMMTRSLACEWASSGIRVNAVAPGYIETPGVEALNTAGIRSSEAIRRRTPMGRLGQADEIADAIAFLGSKKSSYITGSVIVVDGGWSAFGDSGDASQLD</sequence>